<feature type="region of interest" description="Disordered" evidence="1">
    <location>
        <begin position="1"/>
        <end position="79"/>
    </location>
</feature>
<reference evidence="3 4" key="1">
    <citation type="submission" date="2021-10" db="EMBL/GenBank/DDBJ databases">
        <title>Streptomyces gossypii sp. nov., isolated from soil collected from cotton field.</title>
        <authorList>
            <person name="Ge X."/>
            <person name="Chen X."/>
            <person name="Liu W."/>
        </authorList>
    </citation>
    <scope>NUCLEOTIDE SEQUENCE [LARGE SCALE GENOMIC DNA]</scope>
    <source>
        <strain evidence="3 4">N2-109</strain>
    </source>
</reference>
<accession>A0ABT2JSK0</accession>
<sequence>MSYNQPPPGPYGQQPPQQPNPYGQQPGPYGQAPQPLPQPGYGYPPQQGYPQQPGQQPYGQPPYGQPPYGQPGMPQGSGGGRGRTIGIVVGALVVVAAIIGGVLVFTGGEEDGGSGGVASDGKKYKLITPATVAGTYAETSSSSSGAETMDDEVLSDLKKFGVKNPEPVGHTYESGEGMRQKQLAFAGVWGELEAPGKVLDATFAKVAEAMLEEPETDDGNKAELVGSPKEQTPAGLENAVMKCQHIKITPKPSSDIPAGEFTAPICMWADHSTMGWVALSDAAAILSGKDLTLADAAVTTQKVRADTRVEIS</sequence>
<evidence type="ECO:0000256" key="1">
    <source>
        <dbReference type="SAM" id="MobiDB-lite"/>
    </source>
</evidence>
<comment type="caution">
    <text evidence="3">The sequence shown here is derived from an EMBL/GenBank/DDBJ whole genome shotgun (WGS) entry which is preliminary data.</text>
</comment>
<feature type="compositionally biased region" description="Low complexity" evidence="1">
    <location>
        <begin position="11"/>
        <end position="58"/>
    </location>
</feature>
<keyword evidence="4" id="KW-1185">Reference proteome</keyword>
<feature type="transmembrane region" description="Helical" evidence="2">
    <location>
        <begin position="85"/>
        <end position="105"/>
    </location>
</feature>
<dbReference type="SUPFAM" id="SSF81995">
    <property type="entry name" value="beta-sandwich domain of Sec23/24"/>
    <property type="match status" value="1"/>
</dbReference>
<keyword evidence="2" id="KW-0812">Transmembrane</keyword>
<keyword evidence="2" id="KW-0472">Membrane</keyword>
<feature type="compositionally biased region" description="Pro residues" evidence="1">
    <location>
        <begin position="1"/>
        <end position="10"/>
    </location>
</feature>
<protein>
    <submittedName>
        <fullName evidence="3">Uncharacterized protein</fullName>
    </submittedName>
</protein>
<gene>
    <name evidence="3" type="ORF">LHJ74_11170</name>
</gene>
<dbReference type="EMBL" id="JAJAGO010000004">
    <property type="protein sequence ID" value="MCT2590464.1"/>
    <property type="molecule type" value="Genomic_DNA"/>
</dbReference>
<feature type="compositionally biased region" description="Pro residues" evidence="1">
    <location>
        <begin position="59"/>
        <end position="69"/>
    </location>
</feature>
<organism evidence="3 4">
    <name type="scientific">Streptomyces gossypii</name>
    <dbReference type="NCBI Taxonomy" id="2883101"/>
    <lineage>
        <taxon>Bacteria</taxon>
        <taxon>Bacillati</taxon>
        <taxon>Actinomycetota</taxon>
        <taxon>Actinomycetes</taxon>
        <taxon>Kitasatosporales</taxon>
        <taxon>Streptomycetaceae</taxon>
        <taxon>Streptomyces</taxon>
    </lineage>
</organism>
<evidence type="ECO:0000313" key="4">
    <source>
        <dbReference type="Proteomes" id="UP001156389"/>
    </source>
</evidence>
<dbReference type="RefSeq" id="WP_260217758.1">
    <property type="nucleotide sequence ID" value="NZ_JAJAGO010000004.1"/>
</dbReference>
<evidence type="ECO:0000256" key="2">
    <source>
        <dbReference type="SAM" id="Phobius"/>
    </source>
</evidence>
<keyword evidence="2" id="KW-1133">Transmembrane helix</keyword>
<dbReference type="Proteomes" id="UP001156389">
    <property type="component" value="Unassembled WGS sequence"/>
</dbReference>
<evidence type="ECO:0000313" key="3">
    <source>
        <dbReference type="EMBL" id="MCT2590464.1"/>
    </source>
</evidence>
<name>A0ABT2JSK0_9ACTN</name>
<proteinExistence type="predicted"/>